<dbReference type="Pfam" id="PF13180">
    <property type="entry name" value="PDZ_2"/>
    <property type="match status" value="1"/>
</dbReference>
<dbReference type="Proteomes" id="UP000291832">
    <property type="component" value="Unassembled WGS sequence"/>
</dbReference>
<dbReference type="GO" id="GO:0005524">
    <property type="term" value="F:ATP binding"/>
    <property type="evidence" value="ECO:0007669"/>
    <property type="project" value="InterPro"/>
</dbReference>
<dbReference type="Gene3D" id="3.30.230.10">
    <property type="match status" value="1"/>
</dbReference>
<protein>
    <submittedName>
        <fullName evidence="3">PDZ domain-containing protein</fullName>
    </submittedName>
</protein>
<evidence type="ECO:0000256" key="1">
    <source>
        <dbReference type="SAM" id="Phobius"/>
    </source>
</evidence>
<dbReference type="SMART" id="SM00228">
    <property type="entry name" value="PDZ"/>
    <property type="match status" value="1"/>
</dbReference>
<dbReference type="GO" id="GO:0006508">
    <property type="term" value="P:proteolysis"/>
    <property type="evidence" value="ECO:0007669"/>
    <property type="project" value="InterPro"/>
</dbReference>
<organism evidence="3 4">
    <name type="scientific">Leucobacter luti</name>
    <dbReference type="NCBI Taxonomy" id="340320"/>
    <lineage>
        <taxon>Bacteria</taxon>
        <taxon>Bacillati</taxon>
        <taxon>Actinomycetota</taxon>
        <taxon>Actinomycetes</taxon>
        <taxon>Micrococcales</taxon>
        <taxon>Microbacteriaceae</taxon>
        <taxon>Leucobacter</taxon>
    </lineage>
</organism>
<dbReference type="EMBL" id="SHKI01000005">
    <property type="protein sequence ID" value="RZT64587.1"/>
    <property type="molecule type" value="Genomic_DNA"/>
</dbReference>
<evidence type="ECO:0000259" key="2">
    <source>
        <dbReference type="PROSITE" id="PS50106"/>
    </source>
</evidence>
<reference evidence="3 4" key="1">
    <citation type="journal article" date="2015" name="Stand. Genomic Sci.">
        <title>Genomic Encyclopedia of Bacterial and Archaeal Type Strains, Phase III: the genomes of soil and plant-associated and newly described type strains.</title>
        <authorList>
            <person name="Whitman W.B."/>
            <person name="Woyke T."/>
            <person name="Klenk H.P."/>
            <person name="Zhou Y."/>
            <person name="Lilburn T.G."/>
            <person name="Beck B.J."/>
            <person name="De Vos P."/>
            <person name="Vandamme P."/>
            <person name="Eisen J.A."/>
            <person name="Garrity G."/>
            <person name="Hugenholtz P."/>
            <person name="Kyrpides N.C."/>
        </authorList>
    </citation>
    <scope>NUCLEOTIDE SEQUENCE [LARGE SCALE GENOMIC DNA]</scope>
    <source>
        <strain evidence="3 4">RF6</strain>
    </source>
</reference>
<dbReference type="GO" id="GO:0030163">
    <property type="term" value="P:protein catabolic process"/>
    <property type="evidence" value="ECO:0007669"/>
    <property type="project" value="InterPro"/>
</dbReference>
<dbReference type="Pfam" id="PF05362">
    <property type="entry name" value="Lon_C"/>
    <property type="match status" value="1"/>
</dbReference>
<feature type="domain" description="PDZ" evidence="2">
    <location>
        <begin position="138"/>
        <end position="220"/>
    </location>
</feature>
<dbReference type="RefSeq" id="WP_241989018.1">
    <property type="nucleotide sequence ID" value="NZ_QYAG01000001.1"/>
</dbReference>
<accession>A0A4Q7TW64</accession>
<dbReference type="PROSITE" id="PS50106">
    <property type="entry name" value="PDZ"/>
    <property type="match status" value="1"/>
</dbReference>
<dbReference type="InterPro" id="IPR001478">
    <property type="entry name" value="PDZ"/>
</dbReference>
<sequence>MASDVGDFSGSGNFNDVGRAKRRSRVAMVVAGVAFLLMLAAVTPSPYTIERPGPVVNTLGDVNIEGETMPVISIPDAETFPTSGALNLLTVSLVGSPEHPTSWLSLVPALFDPSQRIAPRTDFYPDGVTLKDREAQGTVQMQSSQAQATAAAFTALGQDVPVSLVIAAVSEDGPAAGVLREGDTLLRVDGAQIANFAALRAAIVDSGAEQDLLLTVSRDGVETEVTIRPEVPEGGTDPLIGAVIATQYDFPVDVDISLSDIGGPSAGMIFALGIVDQLTPGAMLDGIAVSGTGTVTDTGEVGPIGGLEQKIWAAARADSDLFLMPVANCGDVPARVPSDLQIAPVATLDEALAAIEATVAGDTVPGVEVCDAAATAAG</sequence>
<dbReference type="InterPro" id="IPR027065">
    <property type="entry name" value="Lon_Prtase"/>
</dbReference>
<keyword evidence="1" id="KW-0812">Transmembrane</keyword>
<dbReference type="InterPro" id="IPR008269">
    <property type="entry name" value="Lon_proteolytic"/>
</dbReference>
<dbReference type="Gene3D" id="2.30.42.10">
    <property type="match status" value="1"/>
</dbReference>
<dbReference type="InterPro" id="IPR020568">
    <property type="entry name" value="Ribosomal_Su5_D2-typ_SF"/>
</dbReference>
<feature type="transmembrane region" description="Helical" evidence="1">
    <location>
        <begin position="26"/>
        <end position="47"/>
    </location>
</feature>
<proteinExistence type="predicted"/>
<keyword evidence="1" id="KW-1133">Transmembrane helix</keyword>
<keyword evidence="4" id="KW-1185">Reference proteome</keyword>
<dbReference type="SUPFAM" id="SSF50156">
    <property type="entry name" value="PDZ domain-like"/>
    <property type="match status" value="1"/>
</dbReference>
<dbReference type="InterPro" id="IPR036034">
    <property type="entry name" value="PDZ_sf"/>
</dbReference>
<dbReference type="AlphaFoldDB" id="A0A4Q7TW64"/>
<evidence type="ECO:0000313" key="4">
    <source>
        <dbReference type="Proteomes" id="UP000291832"/>
    </source>
</evidence>
<dbReference type="InterPro" id="IPR014721">
    <property type="entry name" value="Ribsml_uS5_D2-typ_fold_subgr"/>
</dbReference>
<dbReference type="PANTHER" id="PTHR10046">
    <property type="entry name" value="ATP DEPENDENT LON PROTEASE FAMILY MEMBER"/>
    <property type="match status" value="1"/>
</dbReference>
<dbReference type="GO" id="GO:0004252">
    <property type="term" value="F:serine-type endopeptidase activity"/>
    <property type="evidence" value="ECO:0007669"/>
    <property type="project" value="InterPro"/>
</dbReference>
<comment type="caution">
    <text evidence="3">The sequence shown here is derived from an EMBL/GenBank/DDBJ whole genome shotgun (WGS) entry which is preliminary data.</text>
</comment>
<name>A0A4Q7TW64_9MICO</name>
<keyword evidence="1" id="KW-0472">Membrane</keyword>
<evidence type="ECO:0000313" key="3">
    <source>
        <dbReference type="EMBL" id="RZT64587.1"/>
    </source>
</evidence>
<dbReference type="GO" id="GO:0004176">
    <property type="term" value="F:ATP-dependent peptidase activity"/>
    <property type="evidence" value="ECO:0007669"/>
    <property type="project" value="InterPro"/>
</dbReference>
<gene>
    <name evidence="3" type="ORF">EV139_2005</name>
</gene>
<dbReference type="SUPFAM" id="SSF54211">
    <property type="entry name" value="Ribosomal protein S5 domain 2-like"/>
    <property type="match status" value="1"/>
</dbReference>